<dbReference type="Gene3D" id="3.40.50.12370">
    <property type="match status" value="1"/>
</dbReference>
<accession>A0ABM3H4J0</accession>
<dbReference type="GeneID" id="125314102"/>
<dbReference type="Proteomes" id="UP000827889">
    <property type="component" value="Chromosome 3"/>
</dbReference>
<feature type="domain" description="Cation/H(+) antiporter C-terminal" evidence="13">
    <location>
        <begin position="689"/>
        <end position="849"/>
    </location>
</feature>
<dbReference type="InterPro" id="IPR057291">
    <property type="entry name" value="CHX17_2nd"/>
</dbReference>
<evidence type="ECO:0000313" key="15">
    <source>
        <dbReference type="RefSeq" id="XP_048131521.1"/>
    </source>
</evidence>
<feature type="transmembrane region" description="Helical" evidence="10">
    <location>
        <begin position="468"/>
        <end position="488"/>
    </location>
</feature>
<evidence type="ECO:0000259" key="13">
    <source>
        <dbReference type="Pfam" id="PF23259"/>
    </source>
</evidence>
<feature type="domain" description="Cation/H(+) antiporter central" evidence="12">
    <location>
        <begin position="540"/>
        <end position="671"/>
    </location>
</feature>
<feature type="transmembrane region" description="Helical" evidence="10">
    <location>
        <begin position="257"/>
        <end position="280"/>
    </location>
</feature>
<evidence type="ECO:0000256" key="2">
    <source>
        <dbReference type="ARBA" id="ARBA00022448"/>
    </source>
</evidence>
<proteinExistence type="inferred from homology"/>
<comment type="subcellular location">
    <subcellularLocation>
        <location evidence="1">Membrane</location>
        <topology evidence="1">Multi-pass membrane protein</topology>
    </subcellularLocation>
</comment>
<evidence type="ECO:0000256" key="3">
    <source>
        <dbReference type="ARBA" id="ARBA00022538"/>
    </source>
</evidence>
<feature type="transmembrane region" description="Helical" evidence="10">
    <location>
        <begin position="223"/>
        <end position="245"/>
    </location>
</feature>
<name>A0ABM3H4J0_9MYRT</name>
<feature type="transmembrane region" description="Helical" evidence="10">
    <location>
        <begin position="435"/>
        <end position="456"/>
    </location>
</feature>
<evidence type="ECO:0000256" key="8">
    <source>
        <dbReference type="ARBA" id="ARBA00023136"/>
    </source>
</evidence>
<evidence type="ECO:0000313" key="14">
    <source>
        <dbReference type="Proteomes" id="UP000827889"/>
    </source>
</evidence>
<evidence type="ECO:0000256" key="9">
    <source>
        <dbReference type="ARBA" id="ARBA00038341"/>
    </source>
</evidence>
<keyword evidence="8 10" id="KW-0472">Membrane</keyword>
<keyword evidence="2" id="KW-0813">Transport</keyword>
<dbReference type="Pfam" id="PF23259">
    <property type="entry name" value="CHX17_C"/>
    <property type="match status" value="1"/>
</dbReference>
<dbReference type="PANTHER" id="PTHR32468:SF74">
    <property type="entry name" value="CATION_H(+) ANTIPORTER 21-RELATED"/>
    <property type="match status" value="1"/>
</dbReference>
<keyword evidence="14" id="KW-1185">Reference proteome</keyword>
<sequence>MAGNRGESGGAVMAGNLRKPRTISRIIPLFREKRASFRGRKKLHASGVFRDRSRVFHGGIAMAATSLPNRTGACYFETVDNSHDIWREPGAPRLSVSVFLKQVGLTIFVSNALFLALRPLRQPRIISDILCGVLLGTSGFSHSPYFHKIFPERSYVKVETVGYLGLMYHLFLVGLRFDPAALVLIGKKATSIALAAFFLPGIVGISTFYIVTSSSGSSDANRLGGMFWVIALTFTGSPVLAEVLASIKLLHSDIGRTATAAAVVSDVCAWALVILVIPMSLEGRSFYYPLLATAGFVSACLFGVRPALAWAIRKTSGEGNYSDGYVVVILMGVSAFGMITDVIGTHAMVGAFVFGLIMPNGELGSRLVLKMEECVDGILLPFFYVLCGVRVNLWEIRGVGSWALTVFVICLGWMAKVLSTLGISTFFNIQPREGVVLGLLMNCKSLLGLALLDVAWDKGALTVQQYSIMVLAFLIMTASVAPLIDLVYGPTKRFMNYKIRSVQATGSDTDFRVLSCIYSTRHIAPIINLLEVSTGNMHSRLAVFGLHLVEVTGCTSAMLIVHDPHRPTRVNLHDQAQSDHIMKSLEDFEYQNRSASVQLLTILSPYESMCEDVCGMAEDKRVSLIILPFHRRSMTSGAMEDAEPAFRPVNQSVLENAPCSVALLVDRGLAAGTMRRTDSNRAMACRAVMLFVGGHDDREALAYAWQMAGHRSINLTVVRFLPGSNVVNIDPMELQERQGILTIVSDVERQGRLDDVYITEFRRKNSGNNSITYREVTVNNGDETVAAIREMDREFDLYIVGRSERSISPLTFGLAEWSEYPELGAIGDVLVSSNFSMHASVLVVQQYDPKSTAADEDGIGILDSLAYFKK</sequence>
<dbReference type="Gene3D" id="1.20.1530.20">
    <property type="match status" value="1"/>
</dbReference>
<dbReference type="RefSeq" id="XP_048131521.1">
    <property type="nucleotide sequence ID" value="XM_048275564.1"/>
</dbReference>
<feature type="domain" description="Cation/H+ exchanger transmembrane" evidence="11">
    <location>
        <begin position="109"/>
        <end position="482"/>
    </location>
</feature>
<evidence type="ECO:0000256" key="6">
    <source>
        <dbReference type="ARBA" id="ARBA00022989"/>
    </source>
</evidence>
<feature type="transmembrane region" description="Helical" evidence="10">
    <location>
        <begin position="286"/>
        <end position="304"/>
    </location>
</feature>
<dbReference type="Pfam" id="PF23256">
    <property type="entry name" value="CHX17_2nd"/>
    <property type="match status" value="1"/>
</dbReference>
<evidence type="ECO:0000256" key="5">
    <source>
        <dbReference type="ARBA" id="ARBA00022958"/>
    </source>
</evidence>
<gene>
    <name evidence="15" type="primary">LOC125314102</name>
</gene>
<reference evidence="15" key="1">
    <citation type="submission" date="2025-08" db="UniProtKB">
        <authorList>
            <consortium name="RefSeq"/>
        </authorList>
    </citation>
    <scope>IDENTIFICATION</scope>
    <source>
        <tissue evidence="15">Leaf</tissue>
    </source>
</reference>
<evidence type="ECO:0000256" key="10">
    <source>
        <dbReference type="SAM" id="Phobius"/>
    </source>
</evidence>
<keyword evidence="5" id="KW-0630">Potassium</keyword>
<dbReference type="InterPro" id="IPR057290">
    <property type="entry name" value="CHX17_C"/>
</dbReference>
<keyword evidence="7" id="KW-0406">Ion transport</keyword>
<feature type="transmembrane region" description="Helical" evidence="10">
    <location>
        <begin position="406"/>
        <end position="429"/>
    </location>
</feature>
<feature type="transmembrane region" description="Helical" evidence="10">
    <location>
        <begin position="325"/>
        <end position="358"/>
    </location>
</feature>
<organism evidence="14 15">
    <name type="scientific">Rhodamnia argentea</name>
    <dbReference type="NCBI Taxonomy" id="178133"/>
    <lineage>
        <taxon>Eukaryota</taxon>
        <taxon>Viridiplantae</taxon>
        <taxon>Streptophyta</taxon>
        <taxon>Embryophyta</taxon>
        <taxon>Tracheophyta</taxon>
        <taxon>Spermatophyta</taxon>
        <taxon>Magnoliopsida</taxon>
        <taxon>eudicotyledons</taxon>
        <taxon>Gunneridae</taxon>
        <taxon>Pentapetalae</taxon>
        <taxon>rosids</taxon>
        <taxon>malvids</taxon>
        <taxon>Myrtales</taxon>
        <taxon>Myrtaceae</taxon>
        <taxon>Myrtoideae</taxon>
        <taxon>Myrteae</taxon>
        <taxon>Australasian group</taxon>
        <taxon>Rhodamnia</taxon>
    </lineage>
</organism>
<dbReference type="Pfam" id="PF00999">
    <property type="entry name" value="Na_H_Exchanger"/>
    <property type="match status" value="1"/>
</dbReference>
<dbReference type="InterPro" id="IPR006153">
    <property type="entry name" value="Cation/H_exchanger_TM"/>
</dbReference>
<dbReference type="InterPro" id="IPR038770">
    <property type="entry name" value="Na+/solute_symporter_sf"/>
</dbReference>
<keyword evidence="6 10" id="KW-1133">Transmembrane helix</keyword>
<evidence type="ECO:0000256" key="4">
    <source>
        <dbReference type="ARBA" id="ARBA00022692"/>
    </source>
</evidence>
<protein>
    <submittedName>
        <fullName evidence="15">Cation/H(+) antiporter 15-like</fullName>
    </submittedName>
</protein>
<dbReference type="InterPro" id="IPR050794">
    <property type="entry name" value="CPA2_transporter"/>
</dbReference>
<evidence type="ECO:0000259" key="11">
    <source>
        <dbReference type="Pfam" id="PF00999"/>
    </source>
</evidence>
<evidence type="ECO:0000256" key="1">
    <source>
        <dbReference type="ARBA" id="ARBA00004141"/>
    </source>
</evidence>
<evidence type="ECO:0000256" key="7">
    <source>
        <dbReference type="ARBA" id="ARBA00023065"/>
    </source>
</evidence>
<feature type="transmembrane region" description="Helical" evidence="10">
    <location>
        <begin position="166"/>
        <end position="185"/>
    </location>
</feature>
<feature type="transmembrane region" description="Helical" evidence="10">
    <location>
        <begin position="378"/>
        <end position="394"/>
    </location>
</feature>
<keyword evidence="3" id="KW-0633">Potassium transport</keyword>
<keyword evidence="4 10" id="KW-0812">Transmembrane</keyword>
<feature type="transmembrane region" description="Helical" evidence="10">
    <location>
        <begin position="192"/>
        <end position="211"/>
    </location>
</feature>
<evidence type="ECO:0000259" key="12">
    <source>
        <dbReference type="Pfam" id="PF23256"/>
    </source>
</evidence>
<dbReference type="PANTHER" id="PTHR32468">
    <property type="entry name" value="CATION/H + ANTIPORTER"/>
    <property type="match status" value="1"/>
</dbReference>
<comment type="similarity">
    <text evidence="9">Belongs to the monovalent cation:proton antiporter 2 (CPA2) transporter (TC 2.A.37) family. CHX (TC 2.A.37.4) subfamily.</text>
</comment>